<evidence type="ECO:0000256" key="3">
    <source>
        <dbReference type="ARBA" id="ARBA00022617"/>
    </source>
</evidence>
<protein>
    <recommendedName>
        <fullName evidence="13">Cytochrome P450</fullName>
    </recommendedName>
</protein>
<evidence type="ECO:0008006" key="13">
    <source>
        <dbReference type="Google" id="ProtNLM"/>
    </source>
</evidence>
<dbReference type="AlphaFoldDB" id="A0A5P1FX21"/>
<dbReference type="GO" id="GO:0016020">
    <property type="term" value="C:membrane"/>
    <property type="evidence" value="ECO:0007669"/>
    <property type="project" value="UniProtKB-SubCell"/>
</dbReference>
<evidence type="ECO:0000256" key="7">
    <source>
        <dbReference type="ARBA" id="ARBA00023002"/>
    </source>
</evidence>
<keyword evidence="7" id="KW-0560">Oxidoreductase</keyword>
<dbReference type="Gramene" id="ONK81610">
    <property type="protein sequence ID" value="ONK81610"/>
    <property type="gene ID" value="A4U43_C01F31080"/>
</dbReference>
<evidence type="ECO:0000256" key="2">
    <source>
        <dbReference type="ARBA" id="ARBA00010617"/>
    </source>
</evidence>
<organism evidence="11 12">
    <name type="scientific">Asparagus officinalis</name>
    <name type="common">Garden asparagus</name>
    <dbReference type="NCBI Taxonomy" id="4686"/>
    <lineage>
        <taxon>Eukaryota</taxon>
        <taxon>Viridiplantae</taxon>
        <taxon>Streptophyta</taxon>
        <taxon>Embryophyta</taxon>
        <taxon>Tracheophyta</taxon>
        <taxon>Spermatophyta</taxon>
        <taxon>Magnoliopsida</taxon>
        <taxon>Liliopsida</taxon>
        <taxon>Asparagales</taxon>
        <taxon>Asparagaceae</taxon>
        <taxon>Asparagoideae</taxon>
        <taxon>Asparagus</taxon>
    </lineage>
</organism>
<dbReference type="Pfam" id="PF00067">
    <property type="entry name" value="p450"/>
    <property type="match status" value="1"/>
</dbReference>
<dbReference type="GO" id="GO:0020037">
    <property type="term" value="F:heme binding"/>
    <property type="evidence" value="ECO:0007669"/>
    <property type="project" value="InterPro"/>
</dbReference>
<dbReference type="GO" id="GO:0006629">
    <property type="term" value="P:lipid metabolic process"/>
    <property type="evidence" value="ECO:0007669"/>
    <property type="project" value="UniProtKB-ARBA"/>
</dbReference>
<keyword evidence="6" id="KW-1133">Transmembrane helix</keyword>
<keyword evidence="8" id="KW-0408">Iron</keyword>
<dbReference type="GO" id="GO:0005506">
    <property type="term" value="F:iron ion binding"/>
    <property type="evidence" value="ECO:0007669"/>
    <property type="project" value="InterPro"/>
</dbReference>
<dbReference type="Gene3D" id="1.10.630.10">
    <property type="entry name" value="Cytochrome P450"/>
    <property type="match status" value="1"/>
</dbReference>
<sequence>MWSYYTSQPKPTALYVGTWNPKRLEKHLKEQGIKGRVRSIWAGKIDRALIWDPEMVKERMVTALSQTAVLHRFDEEMGRGLSFLELLLEVAMKIFELQKEQAEPAIQAARVPYIPGYRFNPTAKTRRKMWIYEEVISILRDMIDKKLKLTETEGSNADDLLGLLLQFTSGYVRRNKAMRSSLPLLVSILHCLIHHDQELWGDDAEEFNPEIFSEGISKACKGGQNVSYPFGWGPKICSGQNFMMIEAKDGSGYNSTELLL</sequence>
<evidence type="ECO:0000256" key="8">
    <source>
        <dbReference type="ARBA" id="ARBA00023004"/>
    </source>
</evidence>
<comment type="similarity">
    <text evidence="2">Belongs to the cytochrome P450 family.</text>
</comment>
<keyword evidence="10" id="KW-0472">Membrane</keyword>
<keyword evidence="4" id="KW-0812">Transmembrane</keyword>
<evidence type="ECO:0000313" key="12">
    <source>
        <dbReference type="Proteomes" id="UP000243459"/>
    </source>
</evidence>
<keyword evidence="9" id="KW-0503">Monooxygenase</keyword>
<dbReference type="InterPro" id="IPR050665">
    <property type="entry name" value="Cytochrome_P450_Monooxygen"/>
</dbReference>
<accession>A0A5P1FX21</accession>
<dbReference type="Proteomes" id="UP000243459">
    <property type="component" value="Chromosome 1"/>
</dbReference>
<gene>
    <name evidence="11" type="ORF">A4U43_C01F31080</name>
</gene>
<reference evidence="12" key="1">
    <citation type="journal article" date="2017" name="Nat. Commun.">
        <title>The asparagus genome sheds light on the origin and evolution of a young Y chromosome.</title>
        <authorList>
            <person name="Harkess A."/>
            <person name="Zhou J."/>
            <person name="Xu C."/>
            <person name="Bowers J.E."/>
            <person name="Van der Hulst R."/>
            <person name="Ayyampalayam S."/>
            <person name="Mercati F."/>
            <person name="Riccardi P."/>
            <person name="McKain M.R."/>
            <person name="Kakrana A."/>
            <person name="Tang H."/>
            <person name="Ray J."/>
            <person name="Groenendijk J."/>
            <person name="Arikit S."/>
            <person name="Mathioni S.M."/>
            <person name="Nakano M."/>
            <person name="Shan H."/>
            <person name="Telgmann-Rauber A."/>
            <person name="Kanno A."/>
            <person name="Yue Z."/>
            <person name="Chen H."/>
            <person name="Li W."/>
            <person name="Chen Y."/>
            <person name="Xu X."/>
            <person name="Zhang Y."/>
            <person name="Luo S."/>
            <person name="Chen H."/>
            <person name="Gao J."/>
            <person name="Mao Z."/>
            <person name="Pires J.C."/>
            <person name="Luo M."/>
            <person name="Kudrna D."/>
            <person name="Wing R.A."/>
            <person name="Meyers B.C."/>
            <person name="Yi K."/>
            <person name="Kong H."/>
            <person name="Lavrijsen P."/>
            <person name="Sunseri F."/>
            <person name="Falavigna A."/>
            <person name="Ye Y."/>
            <person name="Leebens-Mack J.H."/>
            <person name="Chen G."/>
        </authorList>
    </citation>
    <scope>NUCLEOTIDE SEQUENCE [LARGE SCALE GENOMIC DNA]</scope>
    <source>
        <strain evidence="12">cv. DH0086</strain>
    </source>
</reference>
<keyword evidence="12" id="KW-1185">Reference proteome</keyword>
<name>A0A5P1FX21_ASPOF</name>
<keyword evidence="5" id="KW-0479">Metal-binding</keyword>
<evidence type="ECO:0000313" key="11">
    <source>
        <dbReference type="EMBL" id="ONK81610.1"/>
    </source>
</evidence>
<evidence type="ECO:0000256" key="9">
    <source>
        <dbReference type="ARBA" id="ARBA00023033"/>
    </source>
</evidence>
<evidence type="ECO:0000256" key="1">
    <source>
        <dbReference type="ARBA" id="ARBA00004370"/>
    </source>
</evidence>
<dbReference type="EMBL" id="CM007381">
    <property type="protein sequence ID" value="ONK81610.1"/>
    <property type="molecule type" value="Genomic_DNA"/>
</dbReference>
<evidence type="ECO:0000256" key="6">
    <source>
        <dbReference type="ARBA" id="ARBA00022989"/>
    </source>
</evidence>
<dbReference type="Gene3D" id="1.20.120.990">
    <property type="entry name" value="Glycosyltransferase family 88, C-terminal domain"/>
    <property type="match status" value="1"/>
</dbReference>
<evidence type="ECO:0000256" key="4">
    <source>
        <dbReference type="ARBA" id="ARBA00022692"/>
    </source>
</evidence>
<evidence type="ECO:0000256" key="10">
    <source>
        <dbReference type="ARBA" id="ARBA00023136"/>
    </source>
</evidence>
<dbReference type="SUPFAM" id="SSF48264">
    <property type="entry name" value="Cytochrome P450"/>
    <property type="match status" value="1"/>
</dbReference>
<dbReference type="GO" id="GO:0016705">
    <property type="term" value="F:oxidoreductase activity, acting on paired donors, with incorporation or reduction of molecular oxygen"/>
    <property type="evidence" value="ECO:0007669"/>
    <property type="project" value="InterPro"/>
</dbReference>
<dbReference type="InterPro" id="IPR001128">
    <property type="entry name" value="Cyt_P450"/>
</dbReference>
<evidence type="ECO:0000256" key="5">
    <source>
        <dbReference type="ARBA" id="ARBA00022723"/>
    </source>
</evidence>
<proteinExistence type="inferred from homology"/>
<dbReference type="InterPro" id="IPR036396">
    <property type="entry name" value="Cyt_P450_sf"/>
</dbReference>
<dbReference type="PANTHER" id="PTHR24282:SF255">
    <property type="entry name" value="CYTOCHROME P450 72A11-RELATED"/>
    <property type="match status" value="1"/>
</dbReference>
<comment type="subcellular location">
    <subcellularLocation>
        <location evidence="1">Membrane</location>
    </subcellularLocation>
</comment>
<keyword evidence="3" id="KW-0349">Heme</keyword>
<dbReference type="GO" id="GO:0004497">
    <property type="term" value="F:monooxygenase activity"/>
    <property type="evidence" value="ECO:0007669"/>
    <property type="project" value="UniProtKB-KW"/>
</dbReference>
<dbReference type="PANTHER" id="PTHR24282">
    <property type="entry name" value="CYTOCHROME P450 FAMILY MEMBER"/>
    <property type="match status" value="1"/>
</dbReference>